<organism evidence="1 2">
    <name type="scientific">Piloderma croceum (strain F 1598)</name>
    <dbReference type="NCBI Taxonomy" id="765440"/>
    <lineage>
        <taxon>Eukaryota</taxon>
        <taxon>Fungi</taxon>
        <taxon>Dikarya</taxon>
        <taxon>Basidiomycota</taxon>
        <taxon>Agaricomycotina</taxon>
        <taxon>Agaricomycetes</taxon>
        <taxon>Agaricomycetidae</taxon>
        <taxon>Atheliales</taxon>
        <taxon>Atheliaceae</taxon>
        <taxon>Piloderma</taxon>
    </lineage>
</organism>
<reference evidence="2" key="2">
    <citation type="submission" date="2015-01" db="EMBL/GenBank/DDBJ databases">
        <title>Evolutionary Origins and Diversification of the Mycorrhizal Mutualists.</title>
        <authorList>
            <consortium name="DOE Joint Genome Institute"/>
            <consortium name="Mycorrhizal Genomics Consortium"/>
            <person name="Kohler A."/>
            <person name="Kuo A."/>
            <person name="Nagy L.G."/>
            <person name="Floudas D."/>
            <person name="Copeland A."/>
            <person name="Barry K.W."/>
            <person name="Cichocki N."/>
            <person name="Veneault-Fourrey C."/>
            <person name="LaButti K."/>
            <person name="Lindquist E.A."/>
            <person name="Lipzen A."/>
            <person name="Lundell T."/>
            <person name="Morin E."/>
            <person name="Murat C."/>
            <person name="Riley R."/>
            <person name="Ohm R."/>
            <person name="Sun H."/>
            <person name="Tunlid A."/>
            <person name="Henrissat B."/>
            <person name="Grigoriev I.V."/>
            <person name="Hibbett D.S."/>
            <person name="Martin F."/>
        </authorList>
    </citation>
    <scope>NUCLEOTIDE SEQUENCE [LARGE SCALE GENOMIC DNA]</scope>
    <source>
        <strain evidence="2">F 1598</strain>
    </source>
</reference>
<dbReference type="HOGENOM" id="CLU_068912_0_0_1"/>
<sequence length="322" mass="36308">MPPHLSQSYALSSPIIIQSTENALGHNQTHQGMLFNYLSNEEMELVLSAISIPSLCKLAATSKASYAIVHCHIYDRLTTMLWPFFSNVQEFMAVLASTETVISGSQALHFMMPPYNCSWAPANMDVYTSSKGYEELIKYIGDKGYKMLNDGKKKQNGYTTSKGFGGIQFVTAMIRGDSRIDIIVSAHVSPIVPIFYFHSTVVTNFISAYRFFSAYPLLTEAYRGLINLNTFAPLQGPTPKIQGCLQKYTDRGFDIRYNSITWGIADAASAEIVIKEGEVPHDCHHSYMCPHTVRTTFDRSCMFILFRTVEYTKKKKEKKHVH</sequence>
<gene>
    <name evidence="1" type="ORF">PILCRDRAFT_5053</name>
</gene>
<dbReference type="AlphaFoldDB" id="A0A0C3G254"/>
<accession>A0A0C3G254</accession>
<evidence type="ECO:0000313" key="1">
    <source>
        <dbReference type="EMBL" id="KIM85954.1"/>
    </source>
</evidence>
<dbReference type="InParanoid" id="A0A0C3G254"/>
<evidence type="ECO:0000313" key="2">
    <source>
        <dbReference type="Proteomes" id="UP000054166"/>
    </source>
</evidence>
<proteinExistence type="predicted"/>
<keyword evidence="2" id="KW-1185">Reference proteome</keyword>
<protein>
    <submittedName>
        <fullName evidence="1">Uncharacterized protein</fullName>
    </submittedName>
</protein>
<name>A0A0C3G254_PILCF</name>
<dbReference type="OrthoDB" id="2681164at2759"/>
<dbReference type="EMBL" id="KN832983">
    <property type="protein sequence ID" value="KIM85954.1"/>
    <property type="molecule type" value="Genomic_DNA"/>
</dbReference>
<dbReference type="Proteomes" id="UP000054166">
    <property type="component" value="Unassembled WGS sequence"/>
</dbReference>
<reference evidence="1 2" key="1">
    <citation type="submission" date="2014-04" db="EMBL/GenBank/DDBJ databases">
        <authorList>
            <consortium name="DOE Joint Genome Institute"/>
            <person name="Kuo A."/>
            <person name="Tarkka M."/>
            <person name="Buscot F."/>
            <person name="Kohler A."/>
            <person name="Nagy L.G."/>
            <person name="Floudas D."/>
            <person name="Copeland A."/>
            <person name="Barry K.W."/>
            <person name="Cichocki N."/>
            <person name="Veneault-Fourrey C."/>
            <person name="LaButti K."/>
            <person name="Lindquist E.A."/>
            <person name="Lipzen A."/>
            <person name="Lundell T."/>
            <person name="Morin E."/>
            <person name="Murat C."/>
            <person name="Sun H."/>
            <person name="Tunlid A."/>
            <person name="Henrissat B."/>
            <person name="Grigoriev I.V."/>
            <person name="Hibbett D.S."/>
            <person name="Martin F."/>
            <person name="Nordberg H.P."/>
            <person name="Cantor M.N."/>
            <person name="Hua S.X."/>
        </authorList>
    </citation>
    <scope>NUCLEOTIDE SEQUENCE [LARGE SCALE GENOMIC DNA]</scope>
    <source>
        <strain evidence="1 2">F 1598</strain>
    </source>
</reference>